<evidence type="ECO:0000256" key="11">
    <source>
        <dbReference type="SAM" id="SignalP"/>
    </source>
</evidence>
<dbReference type="SUPFAM" id="SSF56935">
    <property type="entry name" value="Porins"/>
    <property type="match status" value="1"/>
</dbReference>
<proteinExistence type="predicted"/>
<evidence type="ECO:0000256" key="1">
    <source>
        <dbReference type="ARBA" id="ARBA00004571"/>
    </source>
</evidence>
<dbReference type="GO" id="GO:0009279">
    <property type="term" value="C:cell outer membrane"/>
    <property type="evidence" value="ECO:0007669"/>
    <property type="project" value="UniProtKB-SubCell"/>
</dbReference>
<reference evidence="14" key="1">
    <citation type="submission" date="2017-01" db="EMBL/GenBank/DDBJ databases">
        <title>Genome Analysis of Deinococcus marmoris KOPRI26562.</title>
        <authorList>
            <person name="Kim J.H."/>
            <person name="Oh H.-M."/>
        </authorList>
    </citation>
    <scope>NUCLEOTIDE SEQUENCE [LARGE SCALE GENOMIC DNA]</scope>
    <source>
        <strain evidence="14">PAMC 26633</strain>
    </source>
</reference>
<evidence type="ECO:0000256" key="6">
    <source>
        <dbReference type="ARBA" id="ARBA00022729"/>
    </source>
</evidence>
<dbReference type="AlphaFoldDB" id="A0A226X8W8"/>
<keyword evidence="10" id="KW-0998">Cell outer membrane</keyword>
<keyword evidence="7" id="KW-0406">Ion transport</keyword>
<dbReference type="Pfam" id="PF13609">
    <property type="entry name" value="Porin_4"/>
    <property type="match status" value="1"/>
</dbReference>
<dbReference type="InterPro" id="IPR001702">
    <property type="entry name" value="Porin_Gram-ve"/>
</dbReference>
<comment type="subunit">
    <text evidence="2">Homotrimer.</text>
</comment>
<comment type="subcellular location">
    <subcellularLocation>
        <location evidence="1">Cell outer membrane</location>
        <topology evidence="1">Multi-pass membrane protein</topology>
    </subcellularLocation>
</comment>
<protein>
    <submittedName>
        <fullName evidence="13">Outer membrane protein (Porin)</fullName>
    </submittedName>
</protein>
<evidence type="ECO:0000313" key="14">
    <source>
        <dbReference type="Proteomes" id="UP000214720"/>
    </source>
</evidence>
<comment type="caution">
    <text evidence="13">The sequence shown here is derived from an EMBL/GenBank/DDBJ whole genome shotgun (WGS) entry which is preliminary data.</text>
</comment>
<keyword evidence="6 11" id="KW-0732">Signal</keyword>
<evidence type="ECO:0000256" key="9">
    <source>
        <dbReference type="ARBA" id="ARBA00023136"/>
    </source>
</evidence>
<dbReference type="RefSeq" id="WP_089159966.1">
    <property type="nucleotide sequence ID" value="NZ_MTHB01000045.1"/>
</dbReference>
<dbReference type="Proteomes" id="UP000214720">
    <property type="component" value="Unassembled WGS sequence"/>
</dbReference>
<dbReference type="InterPro" id="IPR033900">
    <property type="entry name" value="Gram_neg_porin_domain"/>
</dbReference>
<dbReference type="InterPro" id="IPR002299">
    <property type="entry name" value="Porin_Neis"/>
</dbReference>
<evidence type="ECO:0000256" key="4">
    <source>
        <dbReference type="ARBA" id="ARBA00022452"/>
    </source>
</evidence>
<dbReference type="PANTHER" id="PTHR34501">
    <property type="entry name" value="PROTEIN YDDL-RELATED"/>
    <property type="match status" value="1"/>
</dbReference>
<dbReference type="PRINTS" id="PR00184">
    <property type="entry name" value="NEISSPPORIN"/>
</dbReference>
<dbReference type="PANTHER" id="PTHR34501:SF9">
    <property type="entry name" value="MAJOR OUTER MEMBRANE PROTEIN P.IA"/>
    <property type="match status" value="1"/>
</dbReference>
<evidence type="ECO:0000256" key="7">
    <source>
        <dbReference type="ARBA" id="ARBA00023065"/>
    </source>
</evidence>
<dbReference type="GO" id="GO:0046930">
    <property type="term" value="C:pore complex"/>
    <property type="evidence" value="ECO:0007669"/>
    <property type="project" value="UniProtKB-KW"/>
</dbReference>
<organism evidence="13 14">
    <name type="scientific">Caballeronia sordidicola</name>
    <name type="common">Burkholderia sordidicola</name>
    <dbReference type="NCBI Taxonomy" id="196367"/>
    <lineage>
        <taxon>Bacteria</taxon>
        <taxon>Pseudomonadati</taxon>
        <taxon>Pseudomonadota</taxon>
        <taxon>Betaproteobacteria</taxon>
        <taxon>Burkholderiales</taxon>
        <taxon>Burkholderiaceae</taxon>
        <taxon>Caballeronia</taxon>
    </lineage>
</organism>
<gene>
    <name evidence="13" type="ORF">BSU04_07660</name>
</gene>
<evidence type="ECO:0000256" key="10">
    <source>
        <dbReference type="ARBA" id="ARBA00023237"/>
    </source>
</evidence>
<dbReference type="CDD" id="cd00342">
    <property type="entry name" value="gram_neg_porins"/>
    <property type="match status" value="1"/>
</dbReference>
<keyword evidence="9" id="KW-0472">Membrane</keyword>
<evidence type="ECO:0000259" key="12">
    <source>
        <dbReference type="Pfam" id="PF13609"/>
    </source>
</evidence>
<evidence type="ECO:0000256" key="8">
    <source>
        <dbReference type="ARBA" id="ARBA00023114"/>
    </source>
</evidence>
<feature type="chain" id="PRO_5012036624" evidence="11">
    <location>
        <begin position="21"/>
        <end position="382"/>
    </location>
</feature>
<dbReference type="GO" id="GO:0034220">
    <property type="term" value="P:monoatomic ion transmembrane transport"/>
    <property type="evidence" value="ECO:0007669"/>
    <property type="project" value="InterPro"/>
</dbReference>
<dbReference type="InterPro" id="IPR023614">
    <property type="entry name" value="Porin_dom_sf"/>
</dbReference>
<keyword evidence="3" id="KW-0813">Transport</keyword>
<sequence>MKKVVLGLFLLGAAATGARAQGSVTLYGLIDEGLDFNSNLNGQHQWKMSSGDAQGSRWGLKGAEDLGGGFKALFQLENGFDVNSGRLAQGGREFGRQVFVGLSNDTAGTLSFGRQYDSLVEFVAPLTANGNWGGYLFEHPFDNDNTDNSFRLNNAVQYQSANFGGLKFGATYAFSNSPGQFSTANAQSAGASYTLGGLSMGLAYLNVANPGANTIGAVTTNDAGFIAERQRVFGAGINYAFGPAMLGFVYSHTDLKNPTAYAYISGSIVPPGQSVASLKFDNFELNGTYLVTPAFLLGAMYDYTQAKLDASGGSTKPRWHTLGVIADYNLSKRTDVYVMASVQRSVSDHSGTALDNAYTGGADDSSSNDRQAVARIGIRHKF</sequence>
<evidence type="ECO:0000313" key="13">
    <source>
        <dbReference type="EMBL" id="OXC79278.1"/>
    </source>
</evidence>
<dbReference type="Gene3D" id="2.40.160.10">
    <property type="entry name" value="Porin"/>
    <property type="match status" value="1"/>
</dbReference>
<feature type="domain" description="Porin" evidence="12">
    <location>
        <begin position="9"/>
        <end position="341"/>
    </location>
</feature>
<keyword evidence="5" id="KW-0812">Transmembrane</keyword>
<keyword evidence="4" id="KW-1134">Transmembrane beta strand</keyword>
<evidence type="ECO:0000256" key="5">
    <source>
        <dbReference type="ARBA" id="ARBA00022692"/>
    </source>
</evidence>
<feature type="signal peptide" evidence="11">
    <location>
        <begin position="1"/>
        <end position="20"/>
    </location>
</feature>
<dbReference type="OrthoDB" id="8982743at2"/>
<dbReference type="EMBL" id="MTHB01000045">
    <property type="protein sequence ID" value="OXC79278.1"/>
    <property type="molecule type" value="Genomic_DNA"/>
</dbReference>
<keyword evidence="8" id="KW-0626">Porin</keyword>
<evidence type="ECO:0000256" key="3">
    <source>
        <dbReference type="ARBA" id="ARBA00022448"/>
    </source>
</evidence>
<dbReference type="InterPro" id="IPR050298">
    <property type="entry name" value="Gram-neg_bact_OMP"/>
</dbReference>
<name>A0A226X8W8_CABSO</name>
<dbReference type="GO" id="GO:0015288">
    <property type="term" value="F:porin activity"/>
    <property type="evidence" value="ECO:0007669"/>
    <property type="project" value="UniProtKB-KW"/>
</dbReference>
<dbReference type="PRINTS" id="PR00182">
    <property type="entry name" value="ECOLNEIPORIN"/>
</dbReference>
<accession>A0A226X8W8</accession>
<evidence type="ECO:0000256" key="2">
    <source>
        <dbReference type="ARBA" id="ARBA00011233"/>
    </source>
</evidence>